<organism evidence="2 3">
    <name type="scientific">Nocardioides taihuensis</name>
    <dbReference type="NCBI Taxonomy" id="1835606"/>
    <lineage>
        <taxon>Bacteria</taxon>
        <taxon>Bacillati</taxon>
        <taxon>Actinomycetota</taxon>
        <taxon>Actinomycetes</taxon>
        <taxon>Propionibacteriales</taxon>
        <taxon>Nocardioidaceae</taxon>
        <taxon>Nocardioides</taxon>
    </lineage>
</organism>
<keyword evidence="3" id="KW-1185">Reference proteome</keyword>
<protein>
    <submittedName>
        <fullName evidence="2">Uncharacterized protein</fullName>
    </submittedName>
</protein>
<dbReference type="RefSeq" id="WP_378594016.1">
    <property type="nucleotide sequence ID" value="NZ_JBHSKD010000030.1"/>
</dbReference>
<accession>A0ABW0BRH7</accession>
<dbReference type="Proteomes" id="UP001596087">
    <property type="component" value="Unassembled WGS sequence"/>
</dbReference>
<evidence type="ECO:0000313" key="3">
    <source>
        <dbReference type="Proteomes" id="UP001596087"/>
    </source>
</evidence>
<proteinExistence type="predicted"/>
<name>A0ABW0BRH7_9ACTN</name>
<gene>
    <name evidence="2" type="ORF">ACFPGP_23645</name>
</gene>
<feature type="region of interest" description="Disordered" evidence="1">
    <location>
        <begin position="87"/>
        <end position="121"/>
    </location>
</feature>
<evidence type="ECO:0000313" key="2">
    <source>
        <dbReference type="EMBL" id="MFC5179686.1"/>
    </source>
</evidence>
<sequence>MPLTHRHPGLSITELAVDPAHVGRTTYPVRLRLSRRLAPHETEALEALLSDATVEQQSILLDETCLEDVAREIETWNRAVERAERIAEERSGADVRHVTEASDQVLKEHRGRGTTPESYMH</sequence>
<reference evidence="3" key="1">
    <citation type="journal article" date="2019" name="Int. J. Syst. Evol. Microbiol.">
        <title>The Global Catalogue of Microorganisms (GCM) 10K type strain sequencing project: providing services to taxonomists for standard genome sequencing and annotation.</title>
        <authorList>
            <consortium name="The Broad Institute Genomics Platform"/>
            <consortium name="The Broad Institute Genome Sequencing Center for Infectious Disease"/>
            <person name="Wu L."/>
            <person name="Ma J."/>
        </authorList>
    </citation>
    <scope>NUCLEOTIDE SEQUENCE [LARGE SCALE GENOMIC DNA]</scope>
    <source>
        <strain evidence="3">DFY41</strain>
    </source>
</reference>
<feature type="compositionally biased region" description="Basic and acidic residues" evidence="1">
    <location>
        <begin position="87"/>
        <end position="108"/>
    </location>
</feature>
<comment type="caution">
    <text evidence="2">The sequence shown here is derived from an EMBL/GenBank/DDBJ whole genome shotgun (WGS) entry which is preliminary data.</text>
</comment>
<dbReference type="EMBL" id="JBHSKD010000030">
    <property type="protein sequence ID" value="MFC5179686.1"/>
    <property type="molecule type" value="Genomic_DNA"/>
</dbReference>
<evidence type="ECO:0000256" key="1">
    <source>
        <dbReference type="SAM" id="MobiDB-lite"/>
    </source>
</evidence>